<proteinExistence type="predicted"/>
<evidence type="ECO:0000313" key="3">
    <source>
        <dbReference type="EMBL" id="MDE8650368.1"/>
    </source>
</evidence>
<dbReference type="Gene3D" id="3.40.50.1820">
    <property type="entry name" value="alpha/beta hydrolase"/>
    <property type="match status" value="1"/>
</dbReference>
<dbReference type="Proteomes" id="UP001216253">
    <property type="component" value="Unassembled WGS sequence"/>
</dbReference>
<accession>A0ABT5WN54</accession>
<dbReference type="EMBL" id="JARESE010000001">
    <property type="protein sequence ID" value="MDE8650368.1"/>
    <property type="molecule type" value="Genomic_DNA"/>
</dbReference>
<evidence type="ECO:0000256" key="1">
    <source>
        <dbReference type="SAM" id="MobiDB-lite"/>
    </source>
</evidence>
<organism evidence="3 4">
    <name type="scientific">Novosphingobium album</name>
    <name type="common">ex Liu et al. 2023</name>
    <dbReference type="NCBI Taxonomy" id="3031130"/>
    <lineage>
        <taxon>Bacteria</taxon>
        <taxon>Pseudomonadati</taxon>
        <taxon>Pseudomonadota</taxon>
        <taxon>Alphaproteobacteria</taxon>
        <taxon>Sphingomonadales</taxon>
        <taxon>Sphingomonadaceae</taxon>
        <taxon>Novosphingobium</taxon>
    </lineage>
</organism>
<dbReference type="RefSeq" id="WP_275226451.1">
    <property type="nucleotide sequence ID" value="NZ_JARESE010000001.1"/>
</dbReference>
<comment type="caution">
    <text evidence="3">The sequence shown here is derived from an EMBL/GenBank/DDBJ whole genome shotgun (WGS) entry which is preliminary data.</text>
</comment>
<evidence type="ECO:0008006" key="5">
    <source>
        <dbReference type="Google" id="ProtNLM"/>
    </source>
</evidence>
<feature type="signal peptide" evidence="2">
    <location>
        <begin position="1"/>
        <end position="20"/>
    </location>
</feature>
<keyword evidence="2" id="KW-0732">Signal</keyword>
<dbReference type="PROSITE" id="PS51257">
    <property type="entry name" value="PROKAR_LIPOPROTEIN"/>
    <property type="match status" value="1"/>
</dbReference>
<feature type="region of interest" description="Disordered" evidence="1">
    <location>
        <begin position="286"/>
        <end position="318"/>
    </location>
</feature>
<evidence type="ECO:0000313" key="4">
    <source>
        <dbReference type="Proteomes" id="UP001216253"/>
    </source>
</evidence>
<dbReference type="SUPFAM" id="SSF53474">
    <property type="entry name" value="alpha/beta-Hydrolases"/>
    <property type="match status" value="1"/>
</dbReference>
<evidence type="ECO:0000256" key="2">
    <source>
        <dbReference type="SAM" id="SignalP"/>
    </source>
</evidence>
<dbReference type="Pfam" id="PF26363">
    <property type="entry name" value="Phospholipase-like"/>
    <property type="match status" value="1"/>
</dbReference>
<feature type="chain" id="PRO_5045486299" description="DUF2974 domain-containing protein" evidence="2">
    <location>
        <begin position="21"/>
        <end position="318"/>
    </location>
</feature>
<name>A0ABT5WN54_9SPHN</name>
<dbReference type="InterPro" id="IPR029058">
    <property type="entry name" value="AB_hydrolase_fold"/>
</dbReference>
<keyword evidence="4" id="KW-1185">Reference proteome</keyword>
<protein>
    <recommendedName>
        <fullName evidence="5">DUF2974 domain-containing protein</fullName>
    </recommendedName>
</protein>
<sequence>MIWRAALALAPLAMLGGCVGSLPDLTQAHGPCTGEPGGWCGFTRALAEESWEYAQLSTNTYCDDIEPFDLGGRFREVERGPDGGTCALERRAAHGDPAARAALKLAPPQDRKTYGFAYAVYDLVEGGARPKRRIIAFRGTDVRQAADWFHGNIGGAQRELGLALYREQRRKLDEAGLAAVPIVVTGHSLGGAIALQVSQDVEGVAAYVFNTSPRYDLTGPVNANRRVAISERGDIVGNLRQRQMPVRQDMLVINCAPQANTVRAHKIRNLAECLTWIAARASPRAEASRKANHVTDPPAGEAENLKWGLPPEPGTLIR</sequence>
<reference evidence="3 4" key="1">
    <citation type="submission" date="2023-03" db="EMBL/GenBank/DDBJ databases">
        <title>NovoSphingobium album sp. nov. isolated from polycyclic aromatic hydrocarbons- and heavy-metal polluted soil.</title>
        <authorList>
            <person name="Liu Z."/>
            <person name="Wang K."/>
        </authorList>
    </citation>
    <scope>NUCLEOTIDE SEQUENCE [LARGE SCALE GENOMIC DNA]</scope>
    <source>
        <strain evidence="3 4">H3SJ31-1</strain>
    </source>
</reference>
<gene>
    <name evidence="3" type="ORF">PYV00_01385</name>
</gene>